<dbReference type="EMBL" id="CP004144">
    <property type="protein sequence ID" value="AGF97121.1"/>
    <property type="molecule type" value="Genomic_DNA"/>
</dbReference>
<proteinExistence type="predicted"/>
<evidence type="ECO:0000313" key="2">
    <source>
        <dbReference type="EMBL" id="AGF97121.1"/>
    </source>
</evidence>
<dbReference type="BioCyc" id="MMAZ1236903:G139K-1691-MONOMER"/>
<name>M1PXU9_METMZ</name>
<feature type="region of interest" description="Disordered" evidence="1">
    <location>
        <begin position="1"/>
        <end position="28"/>
    </location>
</feature>
<dbReference type="KEGG" id="mmaz:MmTuc01_1776"/>
<accession>M1PXU9</accession>
<protein>
    <submittedName>
        <fullName evidence="2">Uncharacterized protein</fullName>
    </submittedName>
</protein>
<feature type="compositionally biased region" description="Basic and acidic residues" evidence="1">
    <location>
        <begin position="1"/>
        <end position="27"/>
    </location>
</feature>
<reference evidence="2 3" key="1">
    <citation type="journal article" date="2013" name="Genome Announc.">
        <title>Complete Genome of a Methanosarcina mazei Strain Isolated from Sediment Samples from an Amazonian Flooded Area.</title>
        <authorList>
            <person name="Assis das Gracas D."/>
            <person name="Thiago Juca Ramos R."/>
            <person name="Vieira Araujo A.C."/>
            <person name="Zahlouth R."/>
            <person name="Ribeiro Carneiro A."/>
            <person name="Souza Lopes T."/>
            <person name="Azevedo Barauna R."/>
            <person name="Azevedo V."/>
            <person name="Cruz Schneider M.P."/>
            <person name="Pellizari V.H."/>
            <person name="Silva A."/>
        </authorList>
    </citation>
    <scope>NUCLEOTIDE SEQUENCE [LARGE SCALE GENOMIC DNA]</scope>
    <source>
        <strain evidence="2 3">Tuc01</strain>
    </source>
</reference>
<dbReference type="AlphaFoldDB" id="M1PXU9"/>
<evidence type="ECO:0000256" key="1">
    <source>
        <dbReference type="SAM" id="MobiDB-lite"/>
    </source>
</evidence>
<evidence type="ECO:0000313" key="3">
    <source>
        <dbReference type="Proteomes" id="UP000011718"/>
    </source>
</evidence>
<gene>
    <name evidence="2" type="ORF">MmTuc01_1776</name>
</gene>
<sequence length="51" mass="6362">MKKERTRKENKREMVQEKRKKEKKVMEVQRQISQESAELQRFKMALLKQIK</sequence>
<dbReference type="HOGENOM" id="CLU_3094123_0_0_2"/>
<dbReference type="Proteomes" id="UP000011718">
    <property type="component" value="Chromosome"/>
</dbReference>
<organism evidence="2 3">
    <name type="scientific">Methanosarcina mazei Tuc01</name>
    <dbReference type="NCBI Taxonomy" id="1236903"/>
    <lineage>
        <taxon>Archaea</taxon>
        <taxon>Methanobacteriati</taxon>
        <taxon>Methanobacteriota</taxon>
        <taxon>Stenosarchaea group</taxon>
        <taxon>Methanomicrobia</taxon>
        <taxon>Methanosarcinales</taxon>
        <taxon>Methanosarcinaceae</taxon>
        <taxon>Methanosarcina</taxon>
    </lineage>
</organism>